<gene>
    <name evidence="1" type="ORF">BSTOLATCC_MIC56975</name>
</gene>
<sequence length="226" mass="26313">MKKILKSHSIHYHFSPHQDLIEPDSEETPNYQEELDEGCYADSELSDSDIISPQTSFLHKNTSSIGNGLSKSFQDDVDIQIHLIQSQHKKREDYDRRLRVLLKKSLLDLFFKFKAQKWTPMPEVIEERSSEEQSPIRALGKDEPDPAYLRLEFSEDKAKRPNLRIHRRSLSTPEPITDDEIRHCQEIAEEVTEIEKSRIIPRLKEKLSPGTPTYAKVNILNYSTLN</sequence>
<name>A0AAU9K4Q4_9CILI</name>
<reference evidence="1" key="1">
    <citation type="submission" date="2021-09" db="EMBL/GenBank/DDBJ databases">
        <authorList>
            <consortium name="AG Swart"/>
            <person name="Singh M."/>
            <person name="Singh A."/>
            <person name="Seah K."/>
            <person name="Emmerich C."/>
        </authorList>
    </citation>
    <scope>NUCLEOTIDE SEQUENCE</scope>
    <source>
        <strain evidence="1">ATCC30299</strain>
    </source>
</reference>
<protein>
    <submittedName>
        <fullName evidence="1">Uncharacterized protein</fullName>
    </submittedName>
</protein>
<evidence type="ECO:0000313" key="1">
    <source>
        <dbReference type="EMBL" id="CAG9332683.1"/>
    </source>
</evidence>
<evidence type="ECO:0000313" key="2">
    <source>
        <dbReference type="Proteomes" id="UP001162131"/>
    </source>
</evidence>
<comment type="caution">
    <text evidence="1">The sequence shown here is derived from an EMBL/GenBank/DDBJ whole genome shotgun (WGS) entry which is preliminary data.</text>
</comment>
<dbReference type="AlphaFoldDB" id="A0AAU9K4Q4"/>
<dbReference type="EMBL" id="CAJZBQ010000055">
    <property type="protein sequence ID" value="CAG9332683.1"/>
    <property type="molecule type" value="Genomic_DNA"/>
</dbReference>
<accession>A0AAU9K4Q4</accession>
<proteinExistence type="predicted"/>
<organism evidence="1 2">
    <name type="scientific">Blepharisma stoltei</name>
    <dbReference type="NCBI Taxonomy" id="1481888"/>
    <lineage>
        <taxon>Eukaryota</taxon>
        <taxon>Sar</taxon>
        <taxon>Alveolata</taxon>
        <taxon>Ciliophora</taxon>
        <taxon>Postciliodesmatophora</taxon>
        <taxon>Heterotrichea</taxon>
        <taxon>Heterotrichida</taxon>
        <taxon>Blepharismidae</taxon>
        <taxon>Blepharisma</taxon>
    </lineage>
</organism>
<keyword evidence="2" id="KW-1185">Reference proteome</keyword>
<dbReference type="Proteomes" id="UP001162131">
    <property type="component" value="Unassembled WGS sequence"/>
</dbReference>